<sequence>MQGKCIARYIANLTFSYLKRINMY</sequence>
<evidence type="ECO:0000313" key="2">
    <source>
        <dbReference type="Proteomes" id="UP000032142"/>
    </source>
</evidence>
<dbReference type="AlphaFoldDB" id="A0A0B0P860"/>
<organism evidence="1 2">
    <name type="scientific">Gossypium arboreum</name>
    <name type="common">Tree cotton</name>
    <name type="synonym">Gossypium nanking</name>
    <dbReference type="NCBI Taxonomy" id="29729"/>
    <lineage>
        <taxon>Eukaryota</taxon>
        <taxon>Viridiplantae</taxon>
        <taxon>Streptophyta</taxon>
        <taxon>Embryophyta</taxon>
        <taxon>Tracheophyta</taxon>
        <taxon>Spermatophyta</taxon>
        <taxon>Magnoliopsida</taxon>
        <taxon>eudicotyledons</taxon>
        <taxon>Gunneridae</taxon>
        <taxon>Pentapetalae</taxon>
        <taxon>rosids</taxon>
        <taxon>malvids</taxon>
        <taxon>Malvales</taxon>
        <taxon>Malvaceae</taxon>
        <taxon>Malvoideae</taxon>
        <taxon>Gossypium</taxon>
    </lineage>
</organism>
<dbReference type="Proteomes" id="UP000032142">
    <property type="component" value="Unassembled WGS sequence"/>
</dbReference>
<dbReference type="EMBL" id="KN417575">
    <property type="protein sequence ID" value="KHG21112.1"/>
    <property type="molecule type" value="Genomic_DNA"/>
</dbReference>
<proteinExistence type="predicted"/>
<protein>
    <submittedName>
        <fullName evidence="1">Uncharacterized protein</fullName>
    </submittedName>
</protein>
<evidence type="ECO:0000313" key="1">
    <source>
        <dbReference type="EMBL" id="KHG21112.1"/>
    </source>
</evidence>
<accession>A0A0B0P860</accession>
<gene>
    <name evidence="1" type="ORF">F383_05230</name>
</gene>
<name>A0A0B0P860_GOSAR</name>
<reference evidence="2" key="1">
    <citation type="submission" date="2014-09" db="EMBL/GenBank/DDBJ databases">
        <authorList>
            <person name="Mudge J."/>
            <person name="Ramaraj T."/>
            <person name="Lindquist I.E."/>
            <person name="Bharti A.K."/>
            <person name="Sundararajan A."/>
            <person name="Cameron C.T."/>
            <person name="Woodward J.E."/>
            <person name="May G.D."/>
            <person name="Brubaker C."/>
            <person name="Broadhvest J."/>
            <person name="Wilkins T.A."/>
        </authorList>
    </citation>
    <scope>NUCLEOTIDE SEQUENCE</scope>
    <source>
        <strain evidence="2">cv. AKA8401</strain>
    </source>
</reference>
<keyword evidence="2" id="KW-1185">Reference proteome</keyword>